<evidence type="ECO:0000256" key="11">
    <source>
        <dbReference type="ARBA" id="ARBA00023242"/>
    </source>
</evidence>
<comment type="subcellular location">
    <subcellularLocation>
        <location evidence="3">Cytoplasm</location>
    </subcellularLocation>
    <subcellularLocation>
        <location evidence="2">Mitochondrion</location>
    </subcellularLocation>
    <subcellularLocation>
        <location evidence="1">Nucleus</location>
    </subcellularLocation>
</comment>
<dbReference type="GO" id="GO:0045087">
    <property type="term" value="P:innate immune response"/>
    <property type="evidence" value="ECO:0007669"/>
    <property type="project" value="UniProtKB-KW"/>
</dbReference>
<evidence type="ECO:0000256" key="3">
    <source>
        <dbReference type="ARBA" id="ARBA00004496"/>
    </source>
</evidence>
<dbReference type="PANTHER" id="PTHR13113">
    <property type="entry name" value="ECSIT EVOLUTIONARILY CONSERVED SIGNALING INTERMEDIATE IN TOLL PATHWAYS"/>
    <property type="match status" value="1"/>
</dbReference>
<reference evidence="13 14" key="1">
    <citation type="submission" date="2015-01" db="EMBL/GenBank/DDBJ databases">
        <title>Evolution of Trichinella species and genotypes.</title>
        <authorList>
            <person name="Korhonen P.K."/>
            <person name="Edoardo P."/>
            <person name="Giuseppe L.R."/>
            <person name="Gasser R.B."/>
        </authorList>
    </citation>
    <scope>NUCLEOTIDE SEQUENCE [LARGE SCALE GENOMIC DNA]</scope>
    <source>
        <strain evidence="13">ISS120</strain>
    </source>
</reference>
<evidence type="ECO:0000256" key="1">
    <source>
        <dbReference type="ARBA" id="ARBA00004123"/>
    </source>
</evidence>
<evidence type="ECO:0000256" key="9">
    <source>
        <dbReference type="ARBA" id="ARBA00022946"/>
    </source>
</evidence>
<sequence>LKMIQKHLKLAFHNMKLRLFRIMNWLKNAFYSKNLLTPIPLSIGSAHVYWLNSTIRCKSSAESQTSQTTKALTVVDEVFDTIPPEDRNKKTFEKALGMYLRTNVTRRGHTEFIYAALKRMKEFGVHKDLESYKRLLEIFPKGKMIPRNFMQVEGMHYPKQQQCCIDVLDEMEWWRVYPDKEIYLIVKNAFGEWTHAMRKMKRQMYWMPKFKNADPYPLPRPVPNSDIEIAQAAMRRICRDPANNVEVFYTSTISDSTINTWIVSGQSPHQREHIEDHPTNEALYVDGPFRTWLADKSLFYFTLISEPNKKKYFSDFQSIESLTSDEWYYWKTKYNSPISDNRSQLMTVPTIHEQKDGTILALAITGNSSKDSLACWLKFLEKFNSKLKEIPVVFRLQHAECSIAEMEEESRLEKKENPNSTA</sequence>
<dbReference type="GO" id="GO:0005739">
    <property type="term" value="C:mitochondrion"/>
    <property type="evidence" value="ECO:0007669"/>
    <property type="project" value="UniProtKB-SubCell"/>
</dbReference>
<dbReference type="AlphaFoldDB" id="A0A0V1CK57"/>
<dbReference type="InterPro" id="IPR046448">
    <property type="entry name" value="ECSIT_N"/>
</dbReference>
<dbReference type="Pfam" id="PF06239">
    <property type="entry name" value="ECSIT_N"/>
    <property type="match status" value="1"/>
</dbReference>
<evidence type="ECO:0000256" key="6">
    <source>
        <dbReference type="ARBA" id="ARBA00022490"/>
    </source>
</evidence>
<feature type="non-terminal residue" evidence="13">
    <location>
        <position position="1"/>
    </location>
</feature>
<comment type="caution">
    <text evidence="13">The sequence shown here is derived from an EMBL/GenBank/DDBJ whole genome shotgun (WGS) entry which is preliminary data.</text>
</comment>
<feature type="domain" description="ECSIT C-terminal" evidence="12">
    <location>
        <begin position="267"/>
        <end position="397"/>
    </location>
</feature>
<evidence type="ECO:0000256" key="7">
    <source>
        <dbReference type="ARBA" id="ARBA00022588"/>
    </source>
</evidence>
<evidence type="ECO:0000313" key="14">
    <source>
        <dbReference type="Proteomes" id="UP000054653"/>
    </source>
</evidence>
<dbReference type="Proteomes" id="UP000054653">
    <property type="component" value="Unassembled WGS sequence"/>
</dbReference>
<dbReference type="STRING" id="45882.A0A0V1CK57"/>
<name>A0A0V1CK57_TRIBR</name>
<evidence type="ECO:0000313" key="13">
    <source>
        <dbReference type="EMBL" id="KRY49637.1"/>
    </source>
</evidence>
<protein>
    <recommendedName>
        <fullName evidence="5">Evolutionarily conserved signaling intermediate in Toll pathway, mitochondrial</fullName>
    </recommendedName>
</protein>
<organism evidence="13 14">
    <name type="scientific">Trichinella britovi</name>
    <name type="common">Parasitic roundworm</name>
    <dbReference type="NCBI Taxonomy" id="45882"/>
    <lineage>
        <taxon>Eukaryota</taxon>
        <taxon>Metazoa</taxon>
        <taxon>Ecdysozoa</taxon>
        <taxon>Nematoda</taxon>
        <taxon>Enoplea</taxon>
        <taxon>Dorylaimia</taxon>
        <taxon>Trichinellida</taxon>
        <taxon>Trichinellidae</taxon>
        <taxon>Trichinella</taxon>
    </lineage>
</organism>
<accession>A0A0V1CK57</accession>
<evidence type="ECO:0000256" key="4">
    <source>
        <dbReference type="ARBA" id="ARBA00007674"/>
    </source>
</evidence>
<keyword evidence="6" id="KW-0963">Cytoplasm</keyword>
<dbReference type="InterPro" id="IPR029342">
    <property type="entry name" value="ECIST_C"/>
</dbReference>
<dbReference type="GO" id="GO:0007178">
    <property type="term" value="P:cell surface receptor protein serine/threonine kinase signaling pathway"/>
    <property type="evidence" value="ECO:0007669"/>
    <property type="project" value="TreeGrafter"/>
</dbReference>
<evidence type="ECO:0000256" key="8">
    <source>
        <dbReference type="ARBA" id="ARBA00022859"/>
    </source>
</evidence>
<keyword evidence="9" id="KW-0809">Transit peptide</keyword>
<keyword evidence="7" id="KW-0399">Innate immunity</keyword>
<evidence type="ECO:0000256" key="5">
    <source>
        <dbReference type="ARBA" id="ARBA00019998"/>
    </source>
</evidence>
<comment type="similarity">
    <text evidence="4">Belongs to the ECSIT family.</text>
</comment>
<dbReference type="InterPro" id="IPR010418">
    <property type="entry name" value="ECSIT"/>
</dbReference>
<dbReference type="SMART" id="SM01284">
    <property type="entry name" value="ECSIT_Cterm"/>
    <property type="match status" value="1"/>
</dbReference>
<dbReference type="PANTHER" id="PTHR13113:SF1">
    <property type="entry name" value="EVOLUTIONARILY CONSERVED SIGNALING INTERMEDIATE IN TOLL PATHWAY, MITOCHONDRIAL"/>
    <property type="match status" value="1"/>
</dbReference>
<dbReference type="OMA" id="GPFHIWL"/>
<keyword evidence="10" id="KW-0496">Mitochondrion</keyword>
<gene>
    <name evidence="13" type="primary">ECSIT</name>
    <name evidence="13" type="ORF">T03_14408</name>
</gene>
<evidence type="ECO:0000256" key="10">
    <source>
        <dbReference type="ARBA" id="ARBA00023128"/>
    </source>
</evidence>
<dbReference type="Pfam" id="PF14784">
    <property type="entry name" value="ECSIT_C"/>
    <property type="match status" value="1"/>
</dbReference>
<dbReference type="GO" id="GO:0005634">
    <property type="term" value="C:nucleus"/>
    <property type="evidence" value="ECO:0007669"/>
    <property type="project" value="UniProtKB-SubCell"/>
</dbReference>
<keyword evidence="14" id="KW-1185">Reference proteome</keyword>
<proteinExistence type="inferred from homology"/>
<evidence type="ECO:0000259" key="12">
    <source>
        <dbReference type="SMART" id="SM01284"/>
    </source>
</evidence>
<keyword evidence="8" id="KW-0391">Immunity</keyword>
<dbReference type="OrthoDB" id="10064298at2759"/>
<evidence type="ECO:0000256" key="2">
    <source>
        <dbReference type="ARBA" id="ARBA00004173"/>
    </source>
</evidence>
<keyword evidence="11" id="KW-0539">Nucleus</keyword>
<dbReference type="EMBL" id="JYDI01000170">
    <property type="protein sequence ID" value="KRY49637.1"/>
    <property type="molecule type" value="Genomic_DNA"/>
</dbReference>